<evidence type="ECO:0000313" key="1">
    <source>
        <dbReference type="EMBL" id="KAJ3477520.1"/>
    </source>
</evidence>
<dbReference type="InterPro" id="IPR032675">
    <property type="entry name" value="LRR_dom_sf"/>
</dbReference>
<comment type="caution">
    <text evidence="1">The sequence shown here is derived from an EMBL/GenBank/DDBJ whole genome shotgun (WGS) entry which is preliminary data.</text>
</comment>
<gene>
    <name evidence="1" type="ORF">NLI96_g10415</name>
</gene>
<dbReference type="AlphaFoldDB" id="A0AAD5UTP7"/>
<sequence length="482" mass="55557">MSKPRPPRPLLPLEVFEHVVGFVGFTLSGEKWAFGIGYAKTLHSCTLVCRDWVPKSRIQLYKLVVLDNKRRAVGFATTVAAAPPLGQYTQELRVNLKEKHEDWIYMIHQILPPLLPNLSRLEYSQLPSLHSVFFSLAPRFKSISSLRIYSLKSWSFREIARLLNGFPNLKALEVECEWGSPSPFYCRPTNLKEHPPLCLRLDCHDLTLPCIDNMLHWITRRRLPCSLEEFTIDCEEFSNRSEYLSDLLFQSSGTLKVLEVSFDPINHIDDAGSQGIEFGWFPAIEACSKLQKFEVELNSLNGTQWFLEPLISYLPSSLCSLSVGFWHPIRSPEIFSQETAKFAFWKNFDSMLTSSKFHGLTYVEIRWWQLTSSGLDEESSDSDDEIYMGVDGDDISIGSDDDESLARVFDFGDVLIEKHEQGVFKKFLPGLFKRGILWCGSKQGVVYPVTEHTMKLATADRQSWKRLSRDRMSPRRQRKYWE</sequence>
<protein>
    <submittedName>
        <fullName evidence="1">Uncharacterized protein</fullName>
    </submittedName>
</protein>
<dbReference type="EMBL" id="JANAWD010000587">
    <property type="protein sequence ID" value="KAJ3477520.1"/>
    <property type="molecule type" value="Genomic_DNA"/>
</dbReference>
<accession>A0AAD5UTP7</accession>
<proteinExistence type="predicted"/>
<keyword evidence="2" id="KW-1185">Reference proteome</keyword>
<dbReference type="Proteomes" id="UP001212997">
    <property type="component" value="Unassembled WGS sequence"/>
</dbReference>
<evidence type="ECO:0000313" key="2">
    <source>
        <dbReference type="Proteomes" id="UP001212997"/>
    </source>
</evidence>
<dbReference type="Gene3D" id="3.80.10.10">
    <property type="entry name" value="Ribonuclease Inhibitor"/>
    <property type="match status" value="1"/>
</dbReference>
<name>A0AAD5UTP7_9APHY</name>
<reference evidence="1" key="1">
    <citation type="submission" date="2022-07" db="EMBL/GenBank/DDBJ databases">
        <title>Genome Sequence of Physisporinus lineatus.</title>
        <authorList>
            <person name="Buettner E."/>
        </authorList>
    </citation>
    <scope>NUCLEOTIDE SEQUENCE</scope>
    <source>
        <strain evidence="1">VT162</strain>
    </source>
</reference>
<organism evidence="1 2">
    <name type="scientific">Meripilus lineatus</name>
    <dbReference type="NCBI Taxonomy" id="2056292"/>
    <lineage>
        <taxon>Eukaryota</taxon>
        <taxon>Fungi</taxon>
        <taxon>Dikarya</taxon>
        <taxon>Basidiomycota</taxon>
        <taxon>Agaricomycotina</taxon>
        <taxon>Agaricomycetes</taxon>
        <taxon>Polyporales</taxon>
        <taxon>Meripilaceae</taxon>
        <taxon>Meripilus</taxon>
    </lineage>
</organism>